<gene>
    <name evidence="2" type="ORF">mvi_27100</name>
</gene>
<dbReference type="InterPro" id="IPR009537">
    <property type="entry name" value="DUF1156"/>
</dbReference>
<dbReference type="REBASE" id="487150">
    <property type="entry name" value="M.MinVL1ORF27100P"/>
</dbReference>
<feature type="domain" description="DUF1156" evidence="1">
    <location>
        <begin position="13"/>
        <end position="83"/>
    </location>
</feature>
<dbReference type="Proteomes" id="UP000663508">
    <property type="component" value="Chromosome"/>
</dbReference>
<sequence length="329" mass="36795">MSAVRKKLIEVSIPLEAINAASAREKSIRHGHPSTLHLWWARRPLAACRAVLFAQLVDDPSSWPDRFDHDDEKIEAERKRLHKVIERLVPWEASNDEHILNEARWEIARSVAWGRGEEPPPRDDGPAILDYLQTKAPPVYDPFSGGGSIPLEAQRLGLRAYGSDLNPVAVLIGKALVEIPPKFAGQPPVNPKARAEAANGQLRDWKGAQGLAEDVRYYGQWMRDEAEKRIGHLYPKATLPDGSQATVIAWLWARTVRSPDPAAKGAMVPLVSSFMLSTKEGRKTWVEPIVDPAAMDGWRFEVRTGILSKADEERLKKEQKQRAAILPVF</sequence>
<dbReference type="EMBL" id="AP024145">
    <property type="protein sequence ID" value="BCM84249.1"/>
    <property type="molecule type" value="Genomic_DNA"/>
</dbReference>
<organism evidence="2 3">
    <name type="scientific">Methylobacterium indicum</name>
    <dbReference type="NCBI Taxonomy" id="1775910"/>
    <lineage>
        <taxon>Bacteria</taxon>
        <taxon>Pseudomonadati</taxon>
        <taxon>Pseudomonadota</taxon>
        <taxon>Alphaproteobacteria</taxon>
        <taxon>Hyphomicrobiales</taxon>
        <taxon>Methylobacteriaceae</taxon>
        <taxon>Methylobacterium</taxon>
    </lineage>
</organism>
<dbReference type="KEGG" id="mind:mvi_27100"/>
<name>A0A8H8WU21_9HYPH</name>
<dbReference type="RefSeq" id="WP_244748992.1">
    <property type="nucleotide sequence ID" value="NZ_AP024145.1"/>
</dbReference>
<dbReference type="Gene3D" id="3.40.50.150">
    <property type="entry name" value="Vaccinia Virus protein VP39"/>
    <property type="match status" value="1"/>
</dbReference>
<dbReference type="InterPro" id="IPR029063">
    <property type="entry name" value="SAM-dependent_MTases_sf"/>
</dbReference>
<evidence type="ECO:0000259" key="1">
    <source>
        <dbReference type="Pfam" id="PF06634"/>
    </source>
</evidence>
<dbReference type="Pfam" id="PF06634">
    <property type="entry name" value="DUF1156"/>
    <property type="match status" value="1"/>
</dbReference>
<proteinExistence type="predicted"/>
<dbReference type="SUPFAM" id="SSF53335">
    <property type="entry name" value="S-adenosyl-L-methionine-dependent methyltransferases"/>
    <property type="match status" value="1"/>
</dbReference>
<accession>A0A8H8WU21</accession>
<evidence type="ECO:0000313" key="3">
    <source>
        <dbReference type="Proteomes" id="UP000663508"/>
    </source>
</evidence>
<protein>
    <recommendedName>
        <fullName evidence="1">DUF1156 domain-containing protein</fullName>
    </recommendedName>
</protein>
<evidence type="ECO:0000313" key="2">
    <source>
        <dbReference type="EMBL" id="BCM84249.1"/>
    </source>
</evidence>
<reference evidence="2" key="1">
    <citation type="submission" date="2020-11" db="EMBL/GenBank/DDBJ databases">
        <title>Complete genome sequence of a novel pathogenic Methylobacterium strain isolated from rice in Vietnam.</title>
        <authorList>
            <person name="Lai K."/>
            <person name="Okazaki S."/>
            <person name="Higashi K."/>
            <person name="Mori H."/>
            <person name="Toyoda A."/>
            <person name="Kurokawa K."/>
        </authorList>
    </citation>
    <scope>NUCLEOTIDE SEQUENCE</scope>
    <source>
        <strain evidence="2">VL1</strain>
    </source>
</reference>
<dbReference type="AlphaFoldDB" id="A0A8H8WU21"/>